<protein>
    <submittedName>
        <fullName evidence="1">Uncharacterized protein</fullName>
    </submittedName>
</protein>
<proteinExistence type="predicted"/>
<dbReference type="AlphaFoldDB" id="A0AAD9NP47"/>
<dbReference type="Proteomes" id="UP001209878">
    <property type="component" value="Unassembled WGS sequence"/>
</dbReference>
<organism evidence="1 2">
    <name type="scientific">Ridgeia piscesae</name>
    <name type="common">Tubeworm</name>
    <dbReference type="NCBI Taxonomy" id="27915"/>
    <lineage>
        <taxon>Eukaryota</taxon>
        <taxon>Metazoa</taxon>
        <taxon>Spiralia</taxon>
        <taxon>Lophotrochozoa</taxon>
        <taxon>Annelida</taxon>
        <taxon>Polychaeta</taxon>
        <taxon>Sedentaria</taxon>
        <taxon>Canalipalpata</taxon>
        <taxon>Sabellida</taxon>
        <taxon>Siboglinidae</taxon>
        <taxon>Ridgeia</taxon>
    </lineage>
</organism>
<evidence type="ECO:0000313" key="1">
    <source>
        <dbReference type="EMBL" id="KAK2177205.1"/>
    </source>
</evidence>
<gene>
    <name evidence="1" type="ORF">NP493_613g01034</name>
</gene>
<dbReference type="EMBL" id="JAODUO010000613">
    <property type="protein sequence ID" value="KAK2177205.1"/>
    <property type="molecule type" value="Genomic_DNA"/>
</dbReference>
<comment type="caution">
    <text evidence="1">The sequence shown here is derived from an EMBL/GenBank/DDBJ whole genome shotgun (WGS) entry which is preliminary data.</text>
</comment>
<reference evidence="1" key="1">
    <citation type="journal article" date="2023" name="Mol. Biol. Evol.">
        <title>Third-Generation Sequencing Reveals the Adaptive Role of the Epigenome in Three Deep-Sea Polychaetes.</title>
        <authorList>
            <person name="Perez M."/>
            <person name="Aroh O."/>
            <person name="Sun Y."/>
            <person name="Lan Y."/>
            <person name="Juniper S.K."/>
            <person name="Young C.R."/>
            <person name="Angers B."/>
            <person name="Qian P.Y."/>
        </authorList>
    </citation>
    <scope>NUCLEOTIDE SEQUENCE</scope>
    <source>
        <strain evidence="1">R07B-5</strain>
    </source>
</reference>
<accession>A0AAD9NP47</accession>
<sequence>MRVWLVRIRYPPKNLYGKAVKRALTSHLVAPVQASGHHVITFRVIWRADGDALAHAWDNVVSQRHLCDQIVTQTPSLQMFVSCVSGVFTNPVRGRMQPARPVYPAVSYWAVFDEAPEQSLALRLLTVCPSAEVKQIKSSANWNEYDSLAADCGTLFVALKDHSSDFVYRKTGQKMLTLDAGGSCFRNAKLFAMAQSKYIEQLPTAVDMLKDAGLCIDLEVFEATDRPAYVALL</sequence>
<keyword evidence="2" id="KW-1185">Reference proteome</keyword>
<name>A0AAD9NP47_RIDPI</name>
<evidence type="ECO:0000313" key="2">
    <source>
        <dbReference type="Proteomes" id="UP001209878"/>
    </source>
</evidence>